<dbReference type="CTD" id="8573982"/>
<accession>A8XAR4</accession>
<dbReference type="OMA" id="FIRIHIT"/>
<dbReference type="InParanoid" id="A8XAR4"/>
<evidence type="ECO:0000313" key="1">
    <source>
        <dbReference type="EMBL" id="CAP29729.1"/>
    </source>
</evidence>
<dbReference type="AlphaFoldDB" id="A8XAR4"/>
<dbReference type="InterPro" id="IPR012337">
    <property type="entry name" value="RNaseH-like_sf"/>
</dbReference>
<protein>
    <submittedName>
        <fullName evidence="1">Protein CBG10261</fullName>
    </submittedName>
</protein>
<reference evidence="1 2" key="1">
    <citation type="journal article" date="2003" name="PLoS Biol.">
        <title>The genome sequence of Caenorhabditis briggsae: a platform for comparative genomics.</title>
        <authorList>
            <person name="Stein L.D."/>
            <person name="Bao Z."/>
            <person name="Blasiar D."/>
            <person name="Blumenthal T."/>
            <person name="Brent M.R."/>
            <person name="Chen N."/>
            <person name="Chinwalla A."/>
            <person name="Clarke L."/>
            <person name="Clee C."/>
            <person name="Coghlan A."/>
            <person name="Coulson A."/>
            <person name="D'Eustachio P."/>
            <person name="Fitch D.H."/>
            <person name="Fulton L.A."/>
            <person name="Fulton R.E."/>
            <person name="Griffiths-Jones S."/>
            <person name="Harris T.W."/>
            <person name="Hillier L.W."/>
            <person name="Kamath R."/>
            <person name="Kuwabara P.E."/>
            <person name="Mardis E.R."/>
            <person name="Marra M.A."/>
            <person name="Miner T.L."/>
            <person name="Minx P."/>
            <person name="Mullikin J.C."/>
            <person name="Plumb R.W."/>
            <person name="Rogers J."/>
            <person name="Schein J.E."/>
            <person name="Sohrmann M."/>
            <person name="Spieth J."/>
            <person name="Stajich J.E."/>
            <person name="Wei C."/>
            <person name="Willey D."/>
            <person name="Wilson R.K."/>
            <person name="Durbin R."/>
            <person name="Waterston R.H."/>
        </authorList>
    </citation>
    <scope>NUCLEOTIDE SEQUENCE [LARGE SCALE GENOMIC DNA]</scope>
    <source>
        <strain evidence="1 2">AF16</strain>
    </source>
</reference>
<dbReference type="Proteomes" id="UP000008549">
    <property type="component" value="Unassembled WGS sequence"/>
</dbReference>
<dbReference type="HOGENOM" id="CLU_666047_0_0_1"/>
<dbReference type="EMBL" id="HE600905">
    <property type="protein sequence ID" value="CAP29729.1"/>
    <property type="molecule type" value="Genomic_DNA"/>
</dbReference>
<organism evidence="1 2">
    <name type="scientific">Caenorhabditis briggsae</name>
    <dbReference type="NCBI Taxonomy" id="6238"/>
    <lineage>
        <taxon>Eukaryota</taxon>
        <taxon>Metazoa</taxon>
        <taxon>Ecdysozoa</taxon>
        <taxon>Nematoda</taxon>
        <taxon>Chromadorea</taxon>
        <taxon>Rhabditida</taxon>
        <taxon>Rhabditina</taxon>
        <taxon>Rhabditomorpha</taxon>
        <taxon>Rhabditoidea</taxon>
        <taxon>Rhabditidae</taxon>
        <taxon>Peloderinae</taxon>
        <taxon>Caenorhabditis</taxon>
    </lineage>
</organism>
<reference evidence="1 2" key="2">
    <citation type="journal article" date="2011" name="PLoS Genet.">
        <title>Caenorhabditis briggsae recombinant inbred line genotypes reveal inter-strain incompatibility and the evolution of recombination.</title>
        <authorList>
            <person name="Ross J.A."/>
            <person name="Koboldt D.C."/>
            <person name="Staisch J.E."/>
            <person name="Chamberlin H.M."/>
            <person name="Gupta B.P."/>
            <person name="Miller R.D."/>
            <person name="Baird S.E."/>
            <person name="Haag E.S."/>
        </authorList>
    </citation>
    <scope>NUCLEOTIDE SEQUENCE [LARGE SCALE GENOMIC DNA]</scope>
    <source>
        <strain evidence="1 2">AF16</strain>
    </source>
</reference>
<evidence type="ECO:0000313" key="3">
    <source>
        <dbReference type="WormBase" id="CBG10261"/>
    </source>
</evidence>
<name>A8XAR4_CAEBR</name>
<keyword evidence="2" id="KW-1185">Reference proteome</keyword>
<dbReference type="SUPFAM" id="SSF53098">
    <property type="entry name" value="Ribonuclease H-like"/>
    <property type="match status" value="1"/>
</dbReference>
<evidence type="ECO:0000313" key="2">
    <source>
        <dbReference type="Proteomes" id="UP000008549"/>
    </source>
</evidence>
<proteinExistence type="predicted"/>
<dbReference type="RefSeq" id="XP_002631983.1">
    <property type="nucleotide sequence ID" value="XM_002631937.1"/>
</dbReference>
<dbReference type="eggNOG" id="ENOG502RT6W">
    <property type="taxonomic scope" value="Eukaryota"/>
</dbReference>
<dbReference type="GeneID" id="8573982"/>
<dbReference type="WormBase" id="CBG10261">
    <property type="protein sequence ID" value="CBP49450"/>
    <property type="gene ID" value="WBGene00031681"/>
</dbReference>
<dbReference type="STRING" id="6238.A8XAR4"/>
<gene>
    <name evidence="1 3" type="ORF">CBG10261</name>
    <name evidence="1" type="ORF">CBG_10261</name>
</gene>
<sequence length="413" mass="47817">MDLINSDYGIKSKLIRLVNKRGMVTEGEMVELKQMAFEMVSTMSESELEEFKIKITEKIEVADNVLKTMEETGGMLPVYLDVENTCTLIHHPEMIVERSVLEIHEQIFKELNGYLKKGKNMSAACLISMILYAVQFGGIEEALGGLFKALVVRNCMEAPSKLVRAVIALIAMKNDGGIVFKRTRKMVKDGLKELPNLYAYKEFAPTPSNVWIDKANFDIRVRDTYEDGKRCLGNYFWKTLFTKPIYVDTENAYKVIPHGSKTALVTFCDADMKTVLLWRIHKHTRKEVENMKKLMIELSKIRKFAAFGKEEFFDPIPLADFASGGTSLKSLAMSHGIEISKTETMSDWTAEELRDDQMQYRSLHRICILILFQRHLLNRYMFDRYWTQWRLRPYVHPCISSSTSQWWHISNVR</sequence>
<dbReference type="KEGG" id="cbr:CBG_10261"/>